<name>A0A6A7K7M1_9FIRM</name>
<feature type="domain" description="DUF7847" evidence="2">
    <location>
        <begin position="70"/>
        <end position="245"/>
    </location>
</feature>
<protein>
    <recommendedName>
        <fullName evidence="2">DUF7847 domain-containing protein</fullName>
    </recommendedName>
</protein>
<dbReference type="RefSeq" id="WP_152802286.1">
    <property type="nucleotide sequence ID" value="NZ_WHNX01000006.1"/>
</dbReference>
<evidence type="ECO:0000313" key="4">
    <source>
        <dbReference type="Proteomes" id="UP000440004"/>
    </source>
</evidence>
<organism evidence="3 4">
    <name type="scientific">Alkalibaculum sporogenes</name>
    <dbReference type="NCBI Taxonomy" id="2655001"/>
    <lineage>
        <taxon>Bacteria</taxon>
        <taxon>Bacillati</taxon>
        <taxon>Bacillota</taxon>
        <taxon>Clostridia</taxon>
        <taxon>Eubacteriales</taxon>
        <taxon>Eubacteriaceae</taxon>
        <taxon>Alkalibaculum</taxon>
    </lineage>
</organism>
<accession>A0A6A7K7M1</accession>
<feature type="transmembrane region" description="Helical" evidence="1">
    <location>
        <begin position="144"/>
        <end position="172"/>
    </location>
</feature>
<proteinExistence type="predicted"/>
<keyword evidence="4" id="KW-1185">Reference proteome</keyword>
<reference evidence="3 4" key="1">
    <citation type="submission" date="2019-10" db="EMBL/GenBank/DDBJ databases">
        <title>Alkalibaculum tamaniensis sp.nov., a new alkaliphilic acetogen, isolated on methoxylated aromatics from a mud volcano.</title>
        <authorList>
            <person name="Khomyakova M.A."/>
            <person name="Merkel A.Y."/>
            <person name="Bonch-Osmolovskaya E.A."/>
            <person name="Slobodkin A.I."/>
        </authorList>
    </citation>
    <scope>NUCLEOTIDE SEQUENCE [LARGE SCALE GENOMIC DNA]</scope>
    <source>
        <strain evidence="3 4">M08DMB</strain>
    </source>
</reference>
<comment type="caution">
    <text evidence="3">The sequence shown here is derived from an EMBL/GenBank/DDBJ whole genome shotgun (WGS) entry which is preliminary data.</text>
</comment>
<keyword evidence="1" id="KW-0472">Membrane</keyword>
<evidence type="ECO:0000313" key="3">
    <source>
        <dbReference type="EMBL" id="MPW25113.1"/>
    </source>
</evidence>
<keyword evidence="1" id="KW-1133">Transmembrane helix</keyword>
<evidence type="ECO:0000256" key="1">
    <source>
        <dbReference type="SAM" id="Phobius"/>
    </source>
</evidence>
<gene>
    <name evidence="3" type="ORF">GC105_04835</name>
</gene>
<sequence>MNEQNKNELSLKYQITKSFQIFKNHLYEILFLSAIPFLAYTLLYIYAGDGSIEAILNIPMEIISIIYTLFFSMFLVSFPIIINITQSSLLGKSITLGDSFLAIRSKLFKLFIGIFMLFLLLIFIISFILVVLNFTSSSTVLMNIIIILFMSVAIKLFVDYIFYFHSIVLVNLNPIKALKYSSKITRRNWWRVFRAYFIFNICVFIATNIISLLIYTLIPLPILYNVLIAFVQSLVAMLLQIFLTVMFLSLDKKLEDLN</sequence>
<feature type="transmembrane region" description="Helical" evidence="1">
    <location>
        <begin position="193"/>
        <end position="218"/>
    </location>
</feature>
<feature type="transmembrane region" description="Helical" evidence="1">
    <location>
        <begin position="26"/>
        <end position="47"/>
    </location>
</feature>
<dbReference type="Proteomes" id="UP000440004">
    <property type="component" value="Unassembled WGS sequence"/>
</dbReference>
<keyword evidence="1" id="KW-0812">Transmembrane</keyword>
<feature type="transmembrane region" description="Helical" evidence="1">
    <location>
        <begin position="224"/>
        <end position="250"/>
    </location>
</feature>
<evidence type="ECO:0000259" key="2">
    <source>
        <dbReference type="Pfam" id="PF25231"/>
    </source>
</evidence>
<dbReference type="AlphaFoldDB" id="A0A6A7K7M1"/>
<feature type="transmembrane region" description="Helical" evidence="1">
    <location>
        <begin position="107"/>
        <end position="132"/>
    </location>
</feature>
<dbReference type="Pfam" id="PF25231">
    <property type="entry name" value="DUF7847"/>
    <property type="match status" value="1"/>
</dbReference>
<feature type="transmembrane region" description="Helical" evidence="1">
    <location>
        <begin position="62"/>
        <end position="86"/>
    </location>
</feature>
<dbReference type="EMBL" id="WHNX01000006">
    <property type="protein sequence ID" value="MPW25113.1"/>
    <property type="molecule type" value="Genomic_DNA"/>
</dbReference>
<dbReference type="InterPro" id="IPR057169">
    <property type="entry name" value="DUF7847"/>
</dbReference>